<organism evidence="2 3">
    <name type="scientific">Hyphomicrobium facile</name>
    <dbReference type="NCBI Taxonomy" id="51670"/>
    <lineage>
        <taxon>Bacteria</taxon>
        <taxon>Pseudomonadati</taxon>
        <taxon>Pseudomonadota</taxon>
        <taxon>Alphaproteobacteria</taxon>
        <taxon>Hyphomicrobiales</taxon>
        <taxon>Hyphomicrobiaceae</taxon>
        <taxon>Hyphomicrobium</taxon>
    </lineage>
</organism>
<evidence type="ECO:0000313" key="3">
    <source>
        <dbReference type="Proteomes" id="UP000199423"/>
    </source>
</evidence>
<keyword evidence="3" id="KW-1185">Reference proteome</keyword>
<dbReference type="PROSITE" id="PS50206">
    <property type="entry name" value="RHODANESE_3"/>
    <property type="match status" value="1"/>
</dbReference>
<reference evidence="3" key="1">
    <citation type="submission" date="2016-10" db="EMBL/GenBank/DDBJ databases">
        <authorList>
            <person name="Varghese N."/>
            <person name="Submissions S."/>
        </authorList>
    </citation>
    <scope>NUCLEOTIDE SEQUENCE [LARGE SCALE GENOMIC DNA]</scope>
    <source>
        <strain evidence="3">DSM 1565</strain>
    </source>
</reference>
<feature type="domain" description="Rhodanese" evidence="1">
    <location>
        <begin position="131"/>
        <end position="195"/>
    </location>
</feature>
<dbReference type="AlphaFoldDB" id="A0A1I7NVH5"/>
<proteinExistence type="predicted"/>
<dbReference type="SUPFAM" id="SSF52821">
    <property type="entry name" value="Rhodanese/Cell cycle control phosphatase"/>
    <property type="match status" value="1"/>
</dbReference>
<evidence type="ECO:0000313" key="2">
    <source>
        <dbReference type="EMBL" id="SFV38588.1"/>
    </source>
</evidence>
<dbReference type="Gene3D" id="3.40.250.10">
    <property type="entry name" value="Rhodanese-like domain"/>
    <property type="match status" value="1"/>
</dbReference>
<dbReference type="NCBIfam" id="TIGR03865">
    <property type="entry name" value="PQQ_CXXCW"/>
    <property type="match status" value="1"/>
</dbReference>
<dbReference type="RefSeq" id="WP_092869277.1">
    <property type="nucleotide sequence ID" value="NZ_FPCH01000004.1"/>
</dbReference>
<dbReference type="OrthoDB" id="176845at2"/>
<protein>
    <submittedName>
        <fullName evidence="2">PQQ-dependent catabolism-associated CXXCW motif protein</fullName>
    </submittedName>
</protein>
<name>A0A1I7NVH5_9HYPH</name>
<dbReference type="STRING" id="51670.SAMN04488557_3744"/>
<accession>A0A1I7NVH5</accession>
<sequence length="200" mass="22025">MLLPRALMIVALIVTAALWMPVAGTLAVLAEEDVSGPAPIGEAPPEPQSYRTDNYRKPVPLTLKGATVLSDSEAMKIWTAKTAVFIDVYPRAPKPEGLPEGTIWRDTSHMTIEDAVWLPNVGYGVLSADAAQYFQRNLEMLTKGDKTKPLVFFCLKNCWMSWNAAKRALSYGYTNVDWYRDGSDGWQEAGGLVVDAHPLP</sequence>
<dbReference type="Proteomes" id="UP000199423">
    <property type="component" value="Unassembled WGS sequence"/>
</dbReference>
<dbReference type="InterPro" id="IPR022376">
    <property type="entry name" value="PQQ_CXXCW"/>
</dbReference>
<dbReference type="InterPro" id="IPR036873">
    <property type="entry name" value="Rhodanese-like_dom_sf"/>
</dbReference>
<dbReference type="EMBL" id="FPCH01000004">
    <property type="protein sequence ID" value="SFV38588.1"/>
    <property type="molecule type" value="Genomic_DNA"/>
</dbReference>
<dbReference type="Pfam" id="PF00581">
    <property type="entry name" value="Rhodanese"/>
    <property type="match status" value="1"/>
</dbReference>
<dbReference type="InterPro" id="IPR001763">
    <property type="entry name" value="Rhodanese-like_dom"/>
</dbReference>
<dbReference type="CDD" id="cd00158">
    <property type="entry name" value="RHOD"/>
    <property type="match status" value="1"/>
</dbReference>
<evidence type="ECO:0000259" key="1">
    <source>
        <dbReference type="PROSITE" id="PS50206"/>
    </source>
</evidence>
<gene>
    <name evidence="2" type="ORF">SAMN04488557_3744</name>
</gene>